<evidence type="ECO:0000313" key="2">
    <source>
        <dbReference type="EMBL" id="GIE48030.1"/>
    </source>
</evidence>
<dbReference type="RefSeq" id="WP_203766378.1">
    <property type="nucleotide sequence ID" value="NZ_BAAAYJ010000009.1"/>
</dbReference>
<dbReference type="GO" id="GO:0004672">
    <property type="term" value="F:protein kinase activity"/>
    <property type="evidence" value="ECO:0007669"/>
    <property type="project" value="InterPro"/>
</dbReference>
<evidence type="ECO:0000313" key="3">
    <source>
        <dbReference type="Proteomes" id="UP000647172"/>
    </source>
</evidence>
<dbReference type="InterPro" id="IPR011009">
    <property type="entry name" value="Kinase-like_dom_sf"/>
</dbReference>
<sequence length="339" mass="36221">MTFDEAVSAIGGAHSFADLVAACALPGGAGAGGAGGGAGHTYRNLVKVVHPDVAPAGRGPAATAAFARLSRLWGERDGRPLTTGRATYRVGGLVASGDIAELYAVDGDAALLKLPRQPADNDLVRAEAAALTTLAADGDPKFRAYAPRLLESFTHEDADRVRRTATVTTRQRGFVSLAEVHAAYPAGLDPRDVAWMWRRLLTGLGWAHRAGLVHGAVLPEHVLIHPAEHGLVLVDWCYAVPAGAAVPALVARHRAAYPGEVPARQPATAATDIFMATGLMLRLIRHPPDALRRFARGCRYDKPRMRPQDAWRLLAELDELLGDLYGPRRFRAFAMPARP</sequence>
<dbReference type="InterPro" id="IPR000719">
    <property type="entry name" value="Prot_kinase_dom"/>
</dbReference>
<dbReference type="EMBL" id="BOMQ01000018">
    <property type="protein sequence ID" value="GIE48030.1"/>
    <property type="molecule type" value="Genomic_DNA"/>
</dbReference>
<dbReference type="Proteomes" id="UP000647172">
    <property type="component" value="Unassembled WGS sequence"/>
</dbReference>
<gene>
    <name evidence="2" type="ORF">Ani05nite_15640</name>
</gene>
<protein>
    <recommendedName>
        <fullName evidence="1">Protein kinase domain-containing protein</fullName>
    </recommendedName>
</protein>
<keyword evidence="3" id="KW-1185">Reference proteome</keyword>
<comment type="caution">
    <text evidence="2">The sequence shown here is derived from an EMBL/GenBank/DDBJ whole genome shotgun (WGS) entry which is preliminary data.</text>
</comment>
<accession>A0A919JEU2</accession>
<organism evidence="2 3">
    <name type="scientific">Actinoplanes nipponensis</name>
    <dbReference type="NCBI Taxonomy" id="135950"/>
    <lineage>
        <taxon>Bacteria</taxon>
        <taxon>Bacillati</taxon>
        <taxon>Actinomycetota</taxon>
        <taxon>Actinomycetes</taxon>
        <taxon>Micromonosporales</taxon>
        <taxon>Micromonosporaceae</taxon>
        <taxon>Actinoplanes</taxon>
    </lineage>
</organism>
<evidence type="ECO:0000259" key="1">
    <source>
        <dbReference type="PROSITE" id="PS50011"/>
    </source>
</evidence>
<dbReference type="SUPFAM" id="SSF56112">
    <property type="entry name" value="Protein kinase-like (PK-like)"/>
    <property type="match status" value="1"/>
</dbReference>
<reference evidence="2" key="1">
    <citation type="submission" date="2021-01" db="EMBL/GenBank/DDBJ databases">
        <title>Whole genome shotgun sequence of Actinoplanes nipponensis NBRC 14063.</title>
        <authorList>
            <person name="Komaki H."/>
            <person name="Tamura T."/>
        </authorList>
    </citation>
    <scope>NUCLEOTIDE SEQUENCE</scope>
    <source>
        <strain evidence="2">NBRC 14063</strain>
    </source>
</reference>
<dbReference type="Gene3D" id="1.10.510.10">
    <property type="entry name" value="Transferase(Phosphotransferase) domain 1"/>
    <property type="match status" value="1"/>
</dbReference>
<feature type="domain" description="Protein kinase" evidence="1">
    <location>
        <begin position="88"/>
        <end position="339"/>
    </location>
</feature>
<dbReference type="PROSITE" id="PS50011">
    <property type="entry name" value="PROTEIN_KINASE_DOM"/>
    <property type="match status" value="1"/>
</dbReference>
<dbReference type="GO" id="GO:0005524">
    <property type="term" value="F:ATP binding"/>
    <property type="evidence" value="ECO:0007669"/>
    <property type="project" value="InterPro"/>
</dbReference>
<name>A0A919JEU2_9ACTN</name>
<dbReference type="AlphaFoldDB" id="A0A919JEU2"/>
<proteinExistence type="predicted"/>